<dbReference type="PANTHER" id="PTHR22953:SF153">
    <property type="entry name" value="PURPLE ACID PHOSPHATASE"/>
    <property type="match status" value="1"/>
</dbReference>
<feature type="domain" description="Calcineurin-like phosphoesterase" evidence="3">
    <location>
        <begin position="153"/>
        <end position="338"/>
    </location>
</feature>
<dbReference type="KEGG" id="uli:ETAA1_05410"/>
<dbReference type="InterPro" id="IPR008963">
    <property type="entry name" value="Purple_acid_Pase-like_N"/>
</dbReference>
<accession>A0A517XMA8</accession>
<gene>
    <name evidence="5" type="ORF">ETAA1_05410</name>
</gene>
<dbReference type="SUPFAM" id="SSF56300">
    <property type="entry name" value="Metallo-dependent phosphatases"/>
    <property type="match status" value="1"/>
</dbReference>
<sequence precursor="true">MHPLDRRGFLGASLAALAAAPAATAAAERLPVAPPPREVPMPGIDSLFLTYAQDPTRTVVVQWVGYPGVAPTVRHGRLTAFSWDGATPTATRPFGDSPWVVYRAELTGLVPGTEYLFRVDGHPRTYRFRTMPAKATDTFTFVSGGDCGVNAHAVANNILAAKQEPHFALIAGDLGYDNGTSARTALGFLKNYGQHMVDPQGRLIPLVTCLGNHEVKGGYARSRAAATYYFPLFDGLYPETSYAALDFGDYLSLVLLDTGHVSPVGGAQADWLGGALAARQDRPHLIVANHVPAYPSYRAPTGTGVMGLSGTGDGNRRYWCPLFERHNVDVVLEHHDHTFKRTHPLKDGRPDKNGVLYLGDGSWGMLRPPVSPEKRPYLASVGRAYHVSLHRLEGDRRFHVALDESGKVADVTATFGKRPARRG</sequence>
<keyword evidence="6" id="KW-1185">Reference proteome</keyword>
<dbReference type="PANTHER" id="PTHR22953">
    <property type="entry name" value="ACID PHOSPHATASE RELATED"/>
    <property type="match status" value="1"/>
</dbReference>
<dbReference type="Proteomes" id="UP000319576">
    <property type="component" value="Chromosome"/>
</dbReference>
<proteinExistence type="predicted"/>
<evidence type="ECO:0000259" key="4">
    <source>
        <dbReference type="Pfam" id="PF16656"/>
    </source>
</evidence>
<dbReference type="OrthoDB" id="9804511at2"/>
<name>A0A517XMA8_9BACT</name>
<dbReference type="Pfam" id="PF16656">
    <property type="entry name" value="Pur_ac_phosph_N"/>
    <property type="match status" value="1"/>
</dbReference>
<dbReference type="Gene3D" id="3.60.21.10">
    <property type="match status" value="1"/>
</dbReference>
<feature type="domain" description="Purple acid phosphatase N-terminal" evidence="4">
    <location>
        <begin position="46"/>
        <end position="130"/>
    </location>
</feature>
<dbReference type="SUPFAM" id="SSF49363">
    <property type="entry name" value="Purple acid phosphatase, N-terminal domain"/>
    <property type="match status" value="1"/>
</dbReference>
<dbReference type="CDD" id="cd00063">
    <property type="entry name" value="FN3"/>
    <property type="match status" value="1"/>
</dbReference>
<evidence type="ECO:0000256" key="1">
    <source>
        <dbReference type="ARBA" id="ARBA00022729"/>
    </source>
</evidence>
<dbReference type="AlphaFoldDB" id="A0A517XMA8"/>
<dbReference type="InterPro" id="IPR015914">
    <property type="entry name" value="PAPs_N"/>
</dbReference>
<reference evidence="5 6" key="1">
    <citation type="submission" date="2019-02" db="EMBL/GenBank/DDBJ databases">
        <title>Deep-cultivation of Planctomycetes and their phenomic and genomic characterization uncovers novel biology.</title>
        <authorList>
            <person name="Wiegand S."/>
            <person name="Jogler M."/>
            <person name="Boedeker C."/>
            <person name="Pinto D."/>
            <person name="Vollmers J."/>
            <person name="Rivas-Marin E."/>
            <person name="Kohn T."/>
            <person name="Peeters S.H."/>
            <person name="Heuer A."/>
            <person name="Rast P."/>
            <person name="Oberbeckmann S."/>
            <person name="Bunk B."/>
            <person name="Jeske O."/>
            <person name="Meyerdierks A."/>
            <person name="Storesund J.E."/>
            <person name="Kallscheuer N."/>
            <person name="Luecker S."/>
            <person name="Lage O.M."/>
            <person name="Pohl T."/>
            <person name="Merkel B.J."/>
            <person name="Hornburger P."/>
            <person name="Mueller R.-W."/>
            <person name="Bruemmer F."/>
            <person name="Labrenz M."/>
            <person name="Spormann A.M."/>
            <person name="Op den Camp H."/>
            <person name="Overmann J."/>
            <person name="Amann R."/>
            <person name="Jetten M.S.M."/>
            <person name="Mascher T."/>
            <person name="Medema M.H."/>
            <person name="Devos D.P."/>
            <person name="Kaster A.-K."/>
            <person name="Ovreas L."/>
            <person name="Rohde M."/>
            <person name="Galperin M.Y."/>
            <person name="Jogler C."/>
        </authorList>
    </citation>
    <scope>NUCLEOTIDE SEQUENCE [LARGE SCALE GENOMIC DNA]</scope>
    <source>
        <strain evidence="5 6">ETA_A1</strain>
    </source>
</reference>
<dbReference type="Pfam" id="PF00149">
    <property type="entry name" value="Metallophos"/>
    <property type="match status" value="1"/>
</dbReference>
<dbReference type="InterPro" id="IPR003961">
    <property type="entry name" value="FN3_dom"/>
</dbReference>
<dbReference type="InterPro" id="IPR004843">
    <property type="entry name" value="Calcineurin-like_PHP"/>
</dbReference>
<dbReference type="GO" id="GO:0046872">
    <property type="term" value="F:metal ion binding"/>
    <property type="evidence" value="ECO:0007669"/>
    <property type="project" value="InterPro"/>
</dbReference>
<dbReference type="EMBL" id="CP036273">
    <property type="protein sequence ID" value="QDU18648.1"/>
    <property type="molecule type" value="Genomic_DNA"/>
</dbReference>
<dbReference type="PROSITE" id="PS51318">
    <property type="entry name" value="TAT"/>
    <property type="match status" value="1"/>
</dbReference>
<feature type="signal peptide" evidence="2">
    <location>
        <begin position="1"/>
        <end position="25"/>
    </location>
</feature>
<dbReference type="Gene3D" id="2.60.40.380">
    <property type="entry name" value="Purple acid phosphatase-like, N-terminal"/>
    <property type="match status" value="1"/>
</dbReference>
<feature type="chain" id="PRO_5021973227" evidence="2">
    <location>
        <begin position="26"/>
        <end position="423"/>
    </location>
</feature>
<keyword evidence="1 2" id="KW-0732">Signal</keyword>
<evidence type="ECO:0000259" key="3">
    <source>
        <dbReference type="Pfam" id="PF00149"/>
    </source>
</evidence>
<dbReference type="InterPro" id="IPR039331">
    <property type="entry name" value="PAPs-like"/>
</dbReference>
<dbReference type="InterPro" id="IPR029052">
    <property type="entry name" value="Metallo-depent_PP-like"/>
</dbReference>
<evidence type="ECO:0000256" key="2">
    <source>
        <dbReference type="SAM" id="SignalP"/>
    </source>
</evidence>
<protein>
    <submittedName>
        <fullName evidence="5">Calcineurin-like phosphoesterase</fullName>
    </submittedName>
</protein>
<dbReference type="RefSeq" id="WP_145234076.1">
    <property type="nucleotide sequence ID" value="NZ_CP036273.1"/>
</dbReference>
<organism evidence="5 6">
    <name type="scientific">Urbifossiella limnaea</name>
    <dbReference type="NCBI Taxonomy" id="2528023"/>
    <lineage>
        <taxon>Bacteria</taxon>
        <taxon>Pseudomonadati</taxon>
        <taxon>Planctomycetota</taxon>
        <taxon>Planctomycetia</taxon>
        <taxon>Gemmatales</taxon>
        <taxon>Gemmataceae</taxon>
        <taxon>Urbifossiella</taxon>
    </lineage>
</organism>
<evidence type="ECO:0000313" key="6">
    <source>
        <dbReference type="Proteomes" id="UP000319576"/>
    </source>
</evidence>
<dbReference type="InterPro" id="IPR006311">
    <property type="entry name" value="TAT_signal"/>
</dbReference>
<dbReference type="GO" id="GO:0003993">
    <property type="term" value="F:acid phosphatase activity"/>
    <property type="evidence" value="ECO:0007669"/>
    <property type="project" value="InterPro"/>
</dbReference>
<evidence type="ECO:0000313" key="5">
    <source>
        <dbReference type="EMBL" id="QDU18648.1"/>
    </source>
</evidence>